<evidence type="ECO:0000313" key="2">
    <source>
        <dbReference type="Proteomes" id="UP000838878"/>
    </source>
</evidence>
<dbReference type="OrthoDB" id="7486980at2759"/>
<dbReference type="Proteomes" id="UP000838878">
    <property type="component" value="Chromosome 7"/>
</dbReference>
<organism evidence="1 2">
    <name type="scientific">Brenthis ino</name>
    <name type="common">lesser marbled fritillary</name>
    <dbReference type="NCBI Taxonomy" id="405034"/>
    <lineage>
        <taxon>Eukaryota</taxon>
        <taxon>Metazoa</taxon>
        <taxon>Ecdysozoa</taxon>
        <taxon>Arthropoda</taxon>
        <taxon>Hexapoda</taxon>
        <taxon>Insecta</taxon>
        <taxon>Pterygota</taxon>
        <taxon>Neoptera</taxon>
        <taxon>Endopterygota</taxon>
        <taxon>Lepidoptera</taxon>
        <taxon>Glossata</taxon>
        <taxon>Ditrysia</taxon>
        <taxon>Papilionoidea</taxon>
        <taxon>Nymphalidae</taxon>
        <taxon>Heliconiinae</taxon>
        <taxon>Argynnini</taxon>
        <taxon>Brenthis</taxon>
    </lineage>
</organism>
<keyword evidence="2" id="KW-1185">Reference proteome</keyword>
<feature type="non-terminal residue" evidence="1">
    <location>
        <position position="74"/>
    </location>
</feature>
<sequence>MRVVFKYENKAVPTASFAGTEASSMSRRLRATLRIARSSPARRLPRLIRRSLPAQPASLERTLNATLPYNVTSS</sequence>
<dbReference type="AlphaFoldDB" id="A0A8J9UYC8"/>
<proteinExistence type="predicted"/>
<protein>
    <submittedName>
        <fullName evidence="1">Uncharacterized protein</fullName>
    </submittedName>
</protein>
<gene>
    <name evidence="1" type="ORF">BINO364_LOCUS13544</name>
</gene>
<evidence type="ECO:0000313" key="1">
    <source>
        <dbReference type="EMBL" id="CAH0728313.1"/>
    </source>
</evidence>
<reference evidence="1" key="1">
    <citation type="submission" date="2021-12" db="EMBL/GenBank/DDBJ databases">
        <authorList>
            <person name="Martin H S."/>
        </authorList>
    </citation>
    <scope>NUCLEOTIDE SEQUENCE</scope>
</reference>
<accession>A0A8J9UYC8</accession>
<dbReference type="EMBL" id="OV170227">
    <property type="protein sequence ID" value="CAH0728313.1"/>
    <property type="molecule type" value="Genomic_DNA"/>
</dbReference>
<name>A0A8J9UYC8_9NEOP</name>